<dbReference type="SMART" id="SM00399">
    <property type="entry name" value="ZnF_C4"/>
    <property type="match status" value="1"/>
</dbReference>
<evidence type="ECO:0000256" key="6">
    <source>
        <dbReference type="ARBA" id="ARBA00023163"/>
    </source>
</evidence>
<reference evidence="13" key="1">
    <citation type="submission" date="2022-10" db="EMBL/GenBank/DDBJ databases">
        <title>Genome assembly of Pristionchus species.</title>
        <authorList>
            <person name="Yoshida K."/>
            <person name="Sommer R.J."/>
        </authorList>
    </citation>
    <scope>NUCLEOTIDE SEQUENCE [LARGE SCALE GENOMIC DNA]</scope>
    <source>
        <strain evidence="13">RS5460</strain>
    </source>
</reference>
<dbReference type="Gene3D" id="3.30.50.10">
    <property type="entry name" value="Erythroid Transcription Factor GATA-1, subunit A"/>
    <property type="match status" value="1"/>
</dbReference>
<feature type="region of interest" description="Disordered" evidence="9">
    <location>
        <begin position="99"/>
        <end position="144"/>
    </location>
</feature>
<name>A0AAN5HZZ6_9BILA</name>
<feature type="non-terminal residue" evidence="12">
    <location>
        <position position="1"/>
    </location>
</feature>
<dbReference type="SUPFAM" id="SSF57716">
    <property type="entry name" value="Glucocorticoid receptor-like (DNA-binding domain)"/>
    <property type="match status" value="1"/>
</dbReference>
<keyword evidence="2" id="KW-0863">Zinc-finger</keyword>
<feature type="domain" description="NR LBD" evidence="11">
    <location>
        <begin position="161"/>
        <end position="413"/>
    </location>
</feature>
<dbReference type="InterPro" id="IPR013088">
    <property type="entry name" value="Znf_NHR/GATA"/>
</dbReference>
<evidence type="ECO:0000313" key="12">
    <source>
        <dbReference type="EMBL" id="GMR46381.1"/>
    </source>
</evidence>
<keyword evidence="1" id="KW-0479">Metal-binding</keyword>
<dbReference type="GO" id="GO:0043565">
    <property type="term" value="F:sequence-specific DNA binding"/>
    <property type="evidence" value="ECO:0007669"/>
    <property type="project" value="InterPro"/>
</dbReference>
<dbReference type="PANTHER" id="PTHR46011">
    <property type="entry name" value="NUCLEAR HORMONE RECEPTOR FAMILY MEMBER NHR-86-RELATED"/>
    <property type="match status" value="1"/>
</dbReference>
<dbReference type="InterPro" id="IPR001628">
    <property type="entry name" value="Znf_hrmn_rcpt"/>
</dbReference>
<evidence type="ECO:0008006" key="14">
    <source>
        <dbReference type="Google" id="ProtNLM"/>
    </source>
</evidence>
<gene>
    <name evidence="12" type="ORF">PMAYCL1PPCAC_16576</name>
</gene>
<evidence type="ECO:0000256" key="1">
    <source>
        <dbReference type="ARBA" id="ARBA00022723"/>
    </source>
</evidence>
<evidence type="ECO:0000256" key="2">
    <source>
        <dbReference type="ARBA" id="ARBA00022771"/>
    </source>
</evidence>
<organism evidence="12 13">
    <name type="scientific">Pristionchus mayeri</name>
    <dbReference type="NCBI Taxonomy" id="1317129"/>
    <lineage>
        <taxon>Eukaryota</taxon>
        <taxon>Metazoa</taxon>
        <taxon>Ecdysozoa</taxon>
        <taxon>Nematoda</taxon>
        <taxon>Chromadorea</taxon>
        <taxon>Rhabditida</taxon>
        <taxon>Rhabditina</taxon>
        <taxon>Diplogasteromorpha</taxon>
        <taxon>Diplogasteroidea</taxon>
        <taxon>Neodiplogasteridae</taxon>
        <taxon>Pristionchus</taxon>
    </lineage>
</organism>
<dbReference type="AlphaFoldDB" id="A0AAN5HZZ6"/>
<evidence type="ECO:0000256" key="7">
    <source>
        <dbReference type="ARBA" id="ARBA00023170"/>
    </source>
</evidence>
<keyword evidence="8" id="KW-0539">Nucleus</keyword>
<comment type="caution">
    <text evidence="12">The sequence shown here is derived from an EMBL/GenBank/DDBJ whole genome shotgun (WGS) entry which is preliminary data.</text>
</comment>
<accession>A0AAN5HZZ6</accession>
<evidence type="ECO:0000256" key="9">
    <source>
        <dbReference type="SAM" id="MobiDB-lite"/>
    </source>
</evidence>
<dbReference type="InterPro" id="IPR035500">
    <property type="entry name" value="NHR-like_dom_sf"/>
</dbReference>
<dbReference type="SMART" id="SM00430">
    <property type="entry name" value="HOLI"/>
    <property type="match status" value="1"/>
</dbReference>
<feature type="domain" description="Nuclear receptor" evidence="10">
    <location>
        <begin position="32"/>
        <end position="111"/>
    </location>
</feature>
<evidence type="ECO:0000256" key="5">
    <source>
        <dbReference type="ARBA" id="ARBA00023125"/>
    </source>
</evidence>
<keyword evidence="5" id="KW-0238">DNA-binding</keyword>
<dbReference type="Gene3D" id="1.10.565.10">
    <property type="entry name" value="Retinoid X Receptor"/>
    <property type="match status" value="1"/>
</dbReference>
<dbReference type="PANTHER" id="PTHR46011:SF6">
    <property type="entry name" value="HIGH ZINC ACTIVATED NUCLEAR RECEPTOR PROTEIN"/>
    <property type="match status" value="1"/>
</dbReference>
<dbReference type="PROSITE" id="PS51030">
    <property type="entry name" value="NUCLEAR_REC_DBD_2"/>
    <property type="match status" value="1"/>
</dbReference>
<evidence type="ECO:0000313" key="13">
    <source>
        <dbReference type="Proteomes" id="UP001328107"/>
    </source>
</evidence>
<dbReference type="Proteomes" id="UP001328107">
    <property type="component" value="Unassembled WGS sequence"/>
</dbReference>
<keyword evidence="4" id="KW-0805">Transcription regulation</keyword>
<dbReference type="SUPFAM" id="SSF48508">
    <property type="entry name" value="Nuclear receptor ligand-binding domain"/>
    <property type="match status" value="1"/>
</dbReference>
<dbReference type="PROSITE" id="PS51843">
    <property type="entry name" value="NR_LBD"/>
    <property type="match status" value="1"/>
</dbReference>
<dbReference type="Pfam" id="PF00105">
    <property type="entry name" value="zf-C4"/>
    <property type="match status" value="1"/>
</dbReference>
<evidence type="ECO:0000256" key="8">
    <source>
        <dbReference type="ARBA" id="ARBA00023242"/>
    </source>
</evidence>
<keyword evidence="13" id="KW-1185">Reference proteome</keyword>
<dbReference type="EMBL" id="BTRK01000004">
    <property type="protein sequence ID" value="GMR46381.1"/>
    <property type="molecule type" value="Genomic_DNA"/>
</dbReference>
<proteinExistence type="predicted"/>
<evidence type="ECO:0000256" key="3">
    <source>
        <dbReference type="ARBA" id="ARBA00022833"/>
    </source>
</evidence>
<dbReference type="GO" id="GO:0005634">
    <property type="term" value="C:nucleus"/>
    <property type="evidence" value="ECO:0007669"/>
    <property type="project" value="TreeGrafter"/>
</dbReference>
<evidence type="ECO:0000259" key="11">
    <source>
        <dbReference type="PROSITE" id="PS51843"/>
    </source>
</evidence>
<keyword evidence="3" id="KW-0862">Zinc</keyword>
<sequence>TNSIFSASFQLFPVLAMNPTKVAKSKKRFGACQQCLICGGKTISAHLGMNVCRACSVFYRRSAGKRVYECRSGTNKCEVNKGESCRKCRLERIEKLLSNNTANLNPQQPSPEIPLVEDSQASETDSAHAHRCEPSSSESSYCCPRSSPILERVREAYKVMSEIRLTSELLARPVPPHPALINEDDCTFERATFGKLSVINQIFLTTIMGFGRSAFPEFKMLSREQQWTIAKNFLYRFGPFESSYRADRLFPDEPERIFAGYTYWITHHYDEHFYSDCPNAIDIEHVKTSMHNFCKGNHGRFRACMSRLKMSEPEFLYLTALFFWSTENQELPENIVAISEKYRTAIMQELHAFFVEEKGMENYAARLGELLTAMQTFDKVDAMRENFEFLRLVNVVSDDSFMYRMHREDAPIM</sequence>
<dbReference type="GO" id="GO:0003700">
    <property type="term" value="F:DNA-binding transcription factor activity"/>
    <property type="evidence" value="ECO:0007669"/>
    <property type="project" value="InterPro"/>
</dbReference>
<evidence type="ECO:0000256" key="4">
    <source>
        <dbReference type="ARBA" id="ARBA00023015"/>
    </source>
</evidence>
<evidence type="ECO:0000259" key="10">
    <source>
        <dbReference type="PROSITE" id="PS51030"/>
    </source>
</evidence>
<keyword evidence="7" id="KW-0675">Receptor</keyword>
<protein>
    <recommendedName>
        <fullName evidence="14">Nuclear receptor</fullName>
    </recommendedName>
</protein>
<keyword evidence="6" id="KW-0804">Transcription</keyword>
<dbReference type="Pfam" id="PF00104">
    <property type="entry name" value="Hormone_recep"/>
    <property type="match status" value="1"/>
</dbReference>
<feature type="compositionally biased region" description="Low complexity" evidence="9">
    <location>
        <begin position="134"/>
        <end position="144"/>
    </location>
</feature>
<dbReference type="InterPro" id="IPR000536">
    <property type="entry name" value="Nucl_hrmn_rcpt_lig-bd"/>
</dbReference>
<dbReference type="GO" id="GO:0008270">
    <property type="term" value="F:zinc ion binding"/>
    <property type="evidence" value="ECO:0007669"/>
    <property type="project" value="UniProtKB-KW"/>
</dbReference>